<feature type="compositionally biased region" description="Low complexity" evidence="12">
    <location>
        <begin position="95"/>
        <end position="105"/>
    </location>
</feature>
<keyword evidence="6" id="KW-0489">Methyltransferase</keyword>
<protein>
    <recommendedName>
        <fullName evidence="4">Protein-L-isoaspartate O-methyltransferase</fullName>
        <ecNumber evidence="3">2.1.1.77</ecNumber>
    </recommendedName>
    <alternativeName>
        <fullName evidence="11">L-isoaspartyl protein carboxyl methyltransferase</fullName>
    </alternativeName>
    <alternativeName>
        <fullName evidence="9">Protein L-isoaspartyl methyltransferase</fullName>
    </alternativeName>
    <alternativeName>
        <fullName evidence="10">Protein-beta-aspartate methyltransferase</fullName>
    </alternativeName>
</protein>
<dbReference type="PANTHER" id="PTHR11579">
    <property type="entry name" value="PROTEIN-L-ISOASPARTATE O-METHYLTRANSFERASE"/>
    <property type="match status" value="1"/>
</dbReference>
<dbReference type="GO" id="GO:0005737">
    <property type="term" value="C:cytoplasm"/>
    <property type="evidence" value="ECO:0007669"/>
    <property type="project" value="UniProtKB-SubCell"/>
</dbReference>
<dbReference type="Gene3D" id="3.40.50.150">
    <property type="entry name" value="Vaccinia Virus protein VP39"/>
    <property type="match status" value="1"/>
</dbReference>
<accession>A0A8J3CHA9</accession>
<dbReference type="Proteomes" id="UP000637578">
    <property type="component" value="Unassembled WGS sequence"/>
</dbReference>
<dbReference type="InterPro" id="IPR000682">
    <property type="entry name" value="PCMT"/>
</dbReference>
<reference evidence="13" key="1">
    <citation type="journal article" date="2014" name="Int. J. Syst. Evol. Microbiol.">
        <title>Complete genome sequence of Corynebacterium casei LMG S-19264T (=DSM 44701T), isolated from a smear-ripened cheese.</title>
        <authorList>
            <consortium name="US DOE Joint Genome Institute (JGI-PGF)"/>
            <person name="Walter F."/>
            <person name="Albersmeier A."/>
            <person name="Kalinowski J."/>
            <person name="Ruckert C."/>
        </authorList>
    </citation>
    <scope>NUCLEOTIDE SEQUENCE</scope>
    <source>
        <strain evidence="13">CGMCC 4.5737</strain>
    </source>
</reference>
<evidence type="ECO:0000256" key="8">
    <source>
        <dbReference type="ARBA" id="ARBA00022691"/>
    </source>
</evidence>
<evidence type="ECO:0000256" key="9">
    <source>
        <dbReference type="ARBA" id="ARBA00030757"/>
    </source>
</evidence>
<organism evidence="13 14">
    <name type="scientific">Longimycelium tulufanense</name>
    <dbReference type="NCBI Taxonomy" id="907463"/>
    <lineage>
        <taxon>Bacteria</taxon>
        <taxon>Bacillati</taxon>
        <taxon>Actinomycetota</taxon>
        <taxon>Actinomycetes</taxon>
        <taxon>Pseudonocardiales</taxon>
        <taxon>Pseudonocardiaceae</taxon>
        <taxon>Longimycelium</taxon>
    </lineage>
</organism>
<feature type="region of interest" description="Disordered" evidence="12">
    <location>
        <begin position="86"/>
        <end position="105"/>
    </location>
</feature>
<comment type="subcellular location">
    <subcellularLocation>
        <location evidence="1">Cytoplasm</location>
    </subcellularLocation>
</comment>
<keyword evidence="8" id="KW-0949">S-adenosyl-L-methionine</keyword>
<comment type="similarity">
    <text evidence="2">Belongs to the methyltransferase superfamily. L-isoaspartyl/D-aspartyl protein methyltransferase family.</text>
</comment>
<evidence type="ECO:0000256" key="5">
    <source>
        <dbReference type="ARBA" id="ARBA00022490"/>
    </source>
</evidence>
<dbReference type="AlphaFoldDB" id="A0A8J3CHA9"/>
<name>A0A8J3CHA9_9PSEU</name>
<dbReference type="SUPFAM" id="SSF53335">
    <property type="entry name" value="S-adenosyl-L-methionine-dependent methyltransferases"/>
    <property type="match status" value="1"/>
</dbReference>
<dbReference type="InterPro" id="IPR026448">
    <property type="entry name" value="Methyltr_grasp"/>
</dbReference>
<evidence type="ECO:0000256" key="1">
    <source>
        <dbReference type="ARBA" id="ARBA00004496"/>
    </source>
</evidence>
<dbReference type="GO" id="GO:0004719">
    <property type="term" value="F:protein-L-isoaspartate (D-aspartate) O-methyltransferase activity"/>
    <property type="evidence" value="ECO:0007669"/>
    <property type="project" value="UniProtKB-EC"/>
</dbReference>
<keyword evidence="5" id="KW-0963">Cytoplasm</keyword>
<dbReference type="GO" id="GO:0032259">
    <property type="term" value="P:methylation"/>
    <property type="evidence" value="ECO:0007669"/>
    <property type="project" value="UniProtKB-KW"/>
</dbReference>
<dbReference type="EMBL" id="BMMK01000024">
    <property type="protein sequence ID" value="GGM69502.1"/>
    <property type="molecule type" value="Genomic_DNA"/>
</dbReference>
<reference evidence="13" key="2">
    <citation type="submission" date="2020-09" db="EMBL/GenBank/DDBJ databases">
        <authorList>
            <person name="Sun Q."/>
            <person name="Zhou Y."/>
        </authorList>
    </citation>
    <scope>NUCLEOTIDE SEQUENCE</scope>
    <source>
        <strain evidence="13">CGMCC 4.5737</strain>
    </source>
</reference>
<evidence type="ECO:0000313" key="13">
    <source>
        <dbReference type="EMBL" id="GGM69502.1"/>
    </source>
</evidence>
<dbReference type="PANTHER" id="PTHR11579:SF0">
    <property type="entry name" value="PROTEIN-L-ISOASPARTATE(D-ASPARTATE) O-METHYLTRANSFERASE"/>
    <property type="match status" value="1"/>
</dbReference>
<evidence type="ECO:0000256" key="12">
    <source>
        <dbReference type="SAM" id="MobiDB-lite"/>
    </source>
</evidence>
<evidence type="ECO:0000256" key="7">
    <source>
        <dbReference type="ARBA" id="ARBA00022679"/>
    </source>
</evidence>
<keyword evidence="7" id="KW-0808">Transferase</keyword>
<evidence type="ECO:0000256" key="10">
    <source>
        <dbReference type="ARBA" id="ARBA00031323"/>
    </source>
</evidence>
<evidence type="ECO:0000256" key="2">
    <source>
        <dbReference type="ARBA" id="ARBA00005369"/>
    </source>
</evidence>
<dbReference type="InterPro" id="IPR029063">
    <property type="entry name" value="SAM-dependent_MTases_sf"/>
</dbReference>
<dbReference type="NCBIfam" id="TIGR04188">
    <property type="entry name" value="methyltr_grsp"/>
    <property type="match status" value="1"/>
</dbReference>
<dbReference type="Pfam" id="PF01135">
    <property type="entry name" value="PCMT"/>
    <property type="match status" value="1"/>
</dbReference>
<evidence type="ECO:0000313" key="14">
    <source>
        <dbReference type="Proteomes" id="UP000637578"/>
    </source>
</evidence>
<gene>
    <name evidence="13" type="primary">pcm</name>
    <name evidence="13" type="ORF">GCM10012275_44920</name>
</gene>
<dbReference type="RefSeq" id="WP_189060389.1">
    <property type="nucleotide sequence ID" value="NZ_BMMK01000024.1"/>
</dbReference>
<evidence type="ECO:0000256" key="11">
    <source>
        <dbReference type="ARBA" id="ARBA00031350"/>
    </source>
</evidence>
<evidence type="ECO:0000256" key="3">
    <source>
        <dbReference type="ARBA" id="ARBA00011890"/>
    </source>
</evidence>
<sequence length="391" mass="43423">MRQATERLATKLRERMVAELVEEGALRDRAWREAFLRVPRHVFLPRFFRQDVRGRWAAVAEGDRDWLRLVYLDRVWVTQLDGDDARWDETRRNGPTTGVPTSSSSEPSLMALMLEDLDVHDGHRVLEIGTGTGYNAALVCHRLGSTRLSTVDVDDALVRRATERLSTCGFHPTVATADGALGYPPDAPYDRVLGTCAVARVPLPWLAQTRPGGLVLTTLHRPLGAGLVLLTVHDAEHAEGRVLPTDARFMPLRAHSGPEVEELLSQAAQQNGASRGTRLGARTVTSPGSSFEFFAGTALPGVRTAGEFQGGGPQRVWLLHPDGSWARHTTADGRYSVEQSGPRRLWDEVEAAHTEWVHLGRPERDRFGLTVTGHGQWLWLDHPESPHRWPL</sequence>
<comment type="caution">
    <text evidence="13">The sequence shown here is derived from an EMBL/GenBank/DDBJ whole genome shotgun (WGS) entry which is preliminary data.</text>
</comment>
<keyword evidence="14" id="KW-1185">Reference proteome</keyword>
<evidence type="ECO:0000256" key="6">
    <source>
        <dbReference type="ARBA" id="ARBA00022603"/>
    </source>
</evidence>
<evidence type="ECO:0000256" key="4">
    <source>
        <dbReference type="ARBA" id="ARBA00013346"/>
    </source>
</evidence>
<dbReference type="EC" id="2.1.1.77" evidence="3"/>
<proteinExistence type="inferred from homology"/>
<dbReference type="CDD" id="cd02440">
    <property type="entry name" value="AdoMet_MTases"/>
    <property type="match status" value="1"/>
</dbReference>